<dbReference type="Pfam" id="PF08338">
    <property type="entry name" value="DUF1731"/>
    <property type="match status" value="1"/>
</dbReference>
<feature type="domain" description="NAD-dependent epimerase/dehydratase" evidence="2">
    <location>
        <begin position="5"/>
        <end position="210"/>
    </location>
</feature>
<sequence length="295" mass="30914">MRIGVAGSSGLIGTALVAALRAERHTVLRLVRRRAQAPDERGWDPVKGLLDPAHLDGCDAVVNLCGAGIGDRRWTGAYKQEIRDSRVGPTELLADVVAATRVPVLVNASAVGFYGDTEGRVVDESAPAGRGFLADVCRDWERATTRAAAGGARVVRVRSGVVLTPSGGTLGKLLPLYRLGLGGRLGSGRQYITWISLEDEVRGLVRALTDRTLDGPVNLCGPAPVTNAQFSSSLARAVHRPAPWAIPGFALSAVLGEFAGEGALTGQRAIPRELERSGFTFAHNTIGEALAAAIG</sequence>
<dbReference type="SUPFAM" id="SSF51735">
    <property type="entry name" value="NAD(P)-binding Rossmann-fold domains"/>
    <property type="match status" value="1"/>
</dbReference>
<dbReference type="InterPro" id="IPR001509">
    <property type="entry name" value="Epimerase_deHydtase"/>
</dbReference>
<evidence type="ECO:0000313" key="5">
    <source>
        <dbReference type="Proteomes" id="UP001152755"/>
    </source>
</evidence>
<feature type="domain" description="DUF1731" evidence="3">
    <location>
        <begin position="246"/>
        <end position="292"/>
    </location>
</feature>
<evidence type="ECO:0000313" key="4">
    <source>
        <dbReference type="EMBL" id="MDG3013378.1"/>
    </source>
</evidence>
<gene>
    <name evidence="4" type="ORF">NVS88_02280</name>
</gene>
<comment type="similarity">
    <text evidence="1">Belongs to the NAD(P)-dependent epimerase/dehydratase family. SDR39U1 subfamily.</text>
</comment>
<dbReference type="PANTHER" id="PTHR11092">
    <property type="entry name" value="SUGAR NUCLEOTIDE EPIMERASE RELATED"/>
    <property type="match status" value="1"/>
</dbReference>
<keyword evidence="5" id="KW-1185">Reference proteome</keyword>
<dbReference type="Pfam" id="PF01370">
    <property type="entry name" value="Epimerase"/>
    <property type="match status" value="1"/>
</dbReference>
<dbReference type="EMBL" id="JANRHA010000001">
    <property type="protein sequence ID" value="MDG3013378.1"/>
    <property type="molecule type" value="Genomic_DNA"/>
</dbReference>
<proteinExistence type="inferred from homology"/>
<reference evidence="4" key="1">
    <citation type="submission" date="2022-08" db="EMBL/GenBank/DDBJ databases">
        <title>Genome analysis of Corynebacteriales strain.</title>
        <authorList>
            <person name="Lee S.D."/>
        </authorList>
    </citation>
    <scope>NUCLEOTIDE SEQUENCE</scope>
    <source>
        <strain evidence="4">D3-21</strain>
    </source>
</reference>
<dbReference type="AlphaFoldDB" id="A0A9X4LW09"/>
<dbReference type="NCBIfam" id="TIGR01777">
    <property type="entry name" value="yfcH"/>
    <property type="match status" value="1"/>
</dbReference>
<organism evidence="4 5">
    <name type="scientific">Speluncibacter jeojiensis</name>
    <dbReference type="NCBI Taxonomy" id="2710754"/>
    <lineage>
        <taxon>Bacteria</taxon>
        <taxon>Bacillati</taxon>
        <taxon>Actinomycetota</taxon>
        <taxon>Actinomycetes</taxon>
        <taxon>Mycobacteriales</taxon>
        <taxon>Speluncibacteraceae</taxon>
        <taxon>Speluncibacter</taxon>
    </lineage>
</organism>
<evidence type="ECO:0000259" key="2">
    <source>
        <dbReference type="Pfam" id="PF01370"/>
    </source>
</evidence>
<comment type="caution">
    <text evidence="4">The sequence shown here is derived from an EMBL/GenBank/DDBJ whole genome shotgun (WGS) entry which is preliminary data.</text>
</comment>
<dbReference type="InterPro" id="IPR010099">
    <property type="entry name" value="SDR39U1"/>
</dbReference>
<evidence type="ECO:0000256" key="1">
    <source>
        <dbReference type="ARBA" id="ARBA00009353"/>
    </source>
</evidence>
<dbReference type="PANTHER" id="PTHR11092:SF0">
    <property type="entry name" value="EPIMERASE FAMILY PROTEIN SDR39U1"/>
    <property type="match status" value="1"/>
</dbReference>
<dbReference type="InterPro" id="IPR036291">
    <property type="entry name" value="NAD(P)-bd_dom_sf"/>
</dbReference>
<dbReference type="RefSeq" id="WP_332519053.1">
    <property type="nucleotide sequence ID" value="NZ_JANRHA010000001.1"/>
</dbReference>
<dbReference type="InterPro" id="IPR013549">
    <property type="entry name" value="DUF1731"/>
</dbReference>
<evidence type="ECO:0000259" key="3">
    <source>
        <dbReference type="Pfam" id="PF08338"/>
    </source>
</evidence>
<accession>A0A9X4LW09</accession>
<dbReference type="Gene3D" id="3.40.50.720">
    <property type="entry name" value="NAD(P)-binding Rossmann-like Domain"/>
    <property type="match status" value="1"/>
</dbReference>
<dbReference type="Proteomes" id="UP001152755">
    <property type="component" value="Unassembled WGS sequence"/>
</dbReference>
<protein>
    <submittedName>
        <fullName evidence="4">TIGR01777 family oxidoreductase</fullName>
    </submittedName>
</protein>
<name>A0A9X4LW09_9ACTN</name>